<keyword evidence="2" id="KW-0496">Mitochondrion</keyword>
<dbReference type="EMBL" id="HACG01015833">
    <property type="protein sequence ID" value="CEK62698.1"/>
    <property type="molecule type" value="Transcribed_RNA"/>
</dbReference>
<comment type="subunit">
    <text evidence="2">Complex I is composed of 45 different subunits.</text>
</comment>
<keyword evidence="2" id="KW-0249">Electron transport</keyword>
<keyword evidence="2" id="KW-0679">Respiratory chain</keyword>
<evidence type="ECO:0000313" key="3">
    <source>
        <dbReference type="EMBL" id="CEK62698.1"/>
    </source>
</evidence>
<keyword evidence="2" id="KW-0999">Mitochondrion inner membrane</keyword>
<keyword evidence="2" id="KW-0813">Transport</keyword>
<comment type="subcellular location">
    <subcellularLocation>
        <location evidence="2">Mitochondrion inner membrane</location>
        <topology evidence="2">Peripheral membrane protein</topology>
        <orientation evidence="2">Matrix side</orientation>
    </subcellularLocation>
</comment>
<dbReference type="GO" id="GO:0045271">
    <property type="term" value="C:respiratory chain complex I"/>
    <property type="evidence" value="ECO:0007669"/>
    <property type="project" value="InterPro"/>
</dbReference>
<dbReference type="InterPro" id="IPR007763">
    <property type="entry name" value="NDUFA12"/>
</dbReference>
<sequence>MSYVVKNFINIIKHNGGLKGTFLKAFRTDDFKWGALIGEDKFGNKYFQNDYYFFGRSRWVEYSLQFGHDYDASQIPPEWHRWMSYITDDPPSTHPLPHRKWMAEYTDNPTGTKNEYVPYTTTRPKIEAWVPPNSK</sequence>
<dbReference type="AlphaFoldDB" id="A0A0B6Z2C9"/>
<dbReference type="GO" id="GO:0006979">
    <property type="term" value="P:response to oxidative stress"/>
    <property type="evidence" value="ECO:0007669"/>
    <property type="project" value="TreeGrafter"/>
</dbReference>
<evidence type="ECO:0000256" key="1">
    <source>
        <dbReference type="ARBA" id="ARBA00007355"/>
    </source>
</evidence>
<accession>A0A0B6Z2C9</accession>
<name>A0A0B6Z2C9_9EUPU</name>
<gene>
    <name evidence="3" type="primary">ORF45927</name>
</gene>
<dbReference type="Pfam" id="PF05071">
    <property type="entry name" value="NDUFA12"/>
    <property type="match status" value="1"/>
</dbReference>
<reference evidence="3" key="1">
    <citation type="submission" date="2014-12" db="EMBL/GenBank/DDBJ databases">
        <title>Insight into the proteome of Arion vulgaris.</title>
        <authorList>
            <person name="Aradska J."/>
            <person name="Bulat T."/>
            <person name="Smidak R."/>
            <person name="Sarate P."/>
            <person name="Gangsoo J."/>
            <person name="Sialana F."/>
            <person name="Bilban M."/>
            <person name="Lubec G."/>
        </authorList>
    </citation>
    <scope>NUCLEOTIDE SEQUENCE</scope>
    <source>
        <tissue evidence="3">Skin</tissue>
    </source>
</reference>
<dbReference type="PANTHER" id="PTHR12910">
    <property type="entry name" value="NADH-UBIQUINONE OXIDOREDUCTASE SUBUNIT B17.2"/>
    <property type="match status" value="1"/>
</dbReference>
<protein>
    <recommendedName>
        <fullName evidence="2">NADH dehydrogenase [ubiquinone] 1 alpha subcomplex subunit 12</fullName>
    </recommendedName>
</protein>
<organism evidence="3">
    <name type="scientific">Arion vulgaris</name>
    <dbReference type="NCBI Taxonomy" id="1028688"/>
    <lineage>
        <taxon>Eukaryota</taxon>
        <taxon>Metazoa</taxon>
        <taxon>Spiralia</taxon>
        <taxon>Lophotrochozoa</taxon>
        <taxon>Mollusca</taxon>
        <taxon>Gastropoda</taxon>
        <taxon>Heterobranchia</taxon>
        <taxon>Euthyneura</taxon>
        <taxon>Panpulmonata</taxon>
        <taxon>Eupulmonata</taxon>
        <taxon>Stylommatophora</taxon>
        <taxon>Helicina</taxon>
        <taxon>Arionoidea</taxon>
        <taxon>Arionidae</taxon>
        <taxon>Arion</taxon>
    </lineage>
</organism>
<comment type="function">
    <text evidence="2">Accessory subunit of the mitochondrial membrane respiratory chain NADH dehydrogenase (Complex I), that is believed not to be involved in catalysis. Complex I functions in the transfer of electrons from NADH to the respiratory chain. The immediate electron acceptor for the enzyme is believed to be ubiquinone.</text>
</comment>
<proteinExistence type="inferred from homology"/>
<dbReference type="PANTHER" id="PTHR12910:SF2">
    <property type="entry name" value="NADH DEHYDROGENASE [UBIQUINONE] 1 ALPHA SUBCOMPLEX SUBUNIT 12"/>
    <property type="match status" value="1"/>
</dbReference>
<keyword evidence="2" id="KW-0472">Membrane</keyword>
<comment type="similarity">
    <text evidence="1 2">Belongs to the complex I NDUFA12 subunit family.</text>
</comment>
<evidence type="ECO:0000256" key="2">
    <source>
        <dbReference type="RuleBase" id="RU363103"/>
    </source>
</evidence>
<dbReference type="GO" id="GO:0005743">
    <property type="term" value="C:mitochondrial inner membrane"/>
    <property type="evidence" value="ECO:0007669"/>
    <property type="project" value="UniProtKB-SubCell"/>
</dbReference>